<dbReference type="InterPro" id="IPR007197">
    <property type="entry name" value="rSAM"/>
</dbReference>
<accession>A0A7Y2E6B9</accession>
<dbReference type="InterPro" id="IPR058240">
    <property type="entry name" value="rSAM_sf"/>
</dbReference>
<proteinExistence type="predicted"/>
<reference evidence="1 2" key="1">
    <citation type="submission" date="2020-03" db="EMBL/GenBank/DDBJ databases">
        <title>Metabolic flexibility allows generalist bacteria to become dominant in a frequently disturbed ecosystem.</title>
        <authorList>
            <person name="Chen Y.-J."/>
            <person name="Leung P.M."/>
            <person name="Bay S.K."/>
            <person name="Hugenholtz P."/>
            <person name="Kessler A.J."/>
            <person name="Shelley G."/>
            <person name="Waite D.W."/>
            <person name="Cook P.L."/>
            <person name="Greening C."/>
        </authorList>
    </citation>
    <scope>NUCLEOTIDE SEQUENCE [LARGE SCALE GENOMIC DNA]</scope>
    <source>
        <strain evidence="1">SS_bin_28</strain>
    </source>
</reference>
<gene>
    <name evidence="1" type="ORF">HKN21_00315</name>
</gene>
<dbReference type="InterPro" id="IPR034505">
    <property type="entry name" value="Coproporphyrinogen-III_oxidase"/>
</dbReference>
<dbReference type="SUPFAM" id="SSF102114">
    <property type="entry name" value="Radical SAM enzymes"/>
    <property type="match status" value="1"/>
</dbReference>
<dbReference type="GO" id="GO:0051539">
    <property type="term" value="F:4 iron, 4 sulfur cluster binding"/>
    <property type="evidence" value="ECO:0007669"/>
    <property type="project" value="TreeGrafter"/>
</dbReference>
<feature type="non-terminal residue" evidence="1">
    <location>
        <position position="114"/>
    </location>
</feature>
<sequence>MTPSPSSPEPPVGLYLHVPFCRFLCTYCAFAKEEYESSRADAWLLGIAREIEYRAQHTWSERPQLDTVFLGGGTPTALTLAQWEKLGELLHQGFHIPPDSEFTSEANPESFNAE</sequence>
<dbReference type="AlphaFoldDB" id="A0A7Y2E6B9"/>
<dbReference type="Proteomes" id="UP000547674">
    <property type="component" value="Unassembled WGS sequence"/>
</dbReference>
<name>A0A7Y2E6B9_UNCEI</name>
<dbReference type="SFLD" id="SFLDS00029">
    <property type="entry name" value="Radical_SAM"/>
    <property type="match status" value="1"/>
</dbReference>
<dbReference type="PANTHER" id="PTHR13932:SF5">
    <property type="entry name" value="RADICAL S-ADENOSYL METHIONINE DOMAIN-CONTAINING PROTEIN 1, MITOCHONDRIAL"/>
    <property type="match status" value="1"/>
</dbReference>
<dbReference type="EMBL" id="JABDJR010000007">
    <property type="protein sequence ID" value="NNF05177.1"/>
    <property type="molecule type" value="Genomic_DNA"/>
</dbReference>
<dbReference type="GO" id="GO:0006779">
    <property type="term" value="P:porphyrin-containing compound biosynthetic process"/>
    <property type="evidence" value="ECO:0007669"/>
    <property type="project" value="TreeGrafter"/>
</dbReference>
<dbReference type="PANTHER" id="PTHR13932">
    <property type="entry name" value="COPROPORPHYRINIGEN III OXIDASE"/>
    <property type="match status" value="1"/>
</dbReference>
<protein>
    <submittedName>
        <fullName evidence="1">Coproporphyrinogen III oxidase</fullName>
    </submittedName>
</protein>
<dbReference type="GO" id="GO:0005737">
    <property type="term" value="C:cytoplasm"/>
    <property type="evidence" value="ECO:0007669"/>
    <property type="project" value="TreeGrafter"/>
</dbReference>
<evidence type="ECO:0000313" key="1">
    <source>
        <dbReference type="EMBL" id="NNF05177.1"/>
    </source>
</evidence>
<organism evidence="1 2">
    <name type="scientific">Eiseniibacteriota bacterium</name>
    <dbReference type="NCBI Taxonomy" id="2212470"/>
    <lineage>
        <taxon>Bacteria</taxon>
        <taxon>Candidatus Eiseniibacteriota</taxon>
    </lineage>
</organism>
<evidence type="ECO:0000313" key="2">
    <source>
        <dbReference type="Proteomes" id="UP000547674"/>
    </source>
</evidence>
<comment type="caution">
    <text evidence="1">The sequence shown here is derived from an EMBL/GenBank/DDBJ whole genome shotgun (WGS) entry which is preliminary data.</text>
</comment>
<dbReference type="GO" id="GO:0003824">
    <property type="term" value="F:catalytic activity"/>
    <property type="evidence" value="ECO:0007669"/>
    <property type="project" value="InterPro"/>
</dbReference>